<dbReference type="Gene3D" id="1.10.3210.10">
    <property type="entry name" value="Hypothetical protein af1432"/>
    <property type="match status" value="1"/>
</dbReference>
<proteinExistence type="predicted"/>
<dbReference type="EMBL" id="JARXVH010000002">
    <property type="protein sequence ID" value="MDH6214061.1"/>
    <property type="molecule type" value="Genomic_DNA"/>
</dbReference>
<sequence length="209" mass="22526">MVIEVAGVRAPSGRAAEAALEVCAEYADPALYHHSLRSYFFGAAWAQDRGLDFDRELVFVSAMLHDLALTAPFDSHTLPFEDAGGHLARVFAAGLGWPVERRDRAGELIVLHMRDDVDPERDPESRLLQVGTSADVSGTGLDAFEPAFAEALVTAYPRLGFAASFVRLFRDQAGRKPRCAAAELVAEDWAERTLANPLEGLAAGTSAGE</sequence>
<evidence type="ECO:0000313" key="3">
    <source>
        <dbReference type="Proteomes" id="UP001160499"/>
    </source>
</evidence>
<dbReference type="SMART" id="SM00471">
    <property type="entry name" value="HDc"/>
    <property type="match status" value="1"/>
</dbReference>
<protein>
    <recommendedName>
        <fullName evidence="1">HD/PDEase domain-containing protein</fullName>
    </recommendedName>
</protein>
<name>A0ABT6LEN0_9ACTN</name>
<keyword evidence="3" id="KW-1185">Reference proteome</keyword>
<dbReference type="RefSeq" id="WP_280875123.1">
    <property type="nucleotide sequence ID" value="NZ_JARXVH010000002.1"/>
</dbReference>
<dbReference type="Pfam" id="PF01966">
    <property type="entry name" value="HD"/>
    <property type="match status" value="1"/>
</dbReference>
<accession>A0ABT6LEN0</accession>
<organism evidence="2 3">
    <name type="scientific">Streptomyces pseudovenezuelae</name>
    <dbReference type="NCBI Taxonomy" id="67350"/>
    <lineage>
        <taxon>Bacteria</taxon>
        <taxon>Bacillati</taxon>
        <taxon>Actinomycetota</taxon>
        <taxon>Actinomycetes</taxon>
        <taxon>Kitasatosporales</taxon>
        <taxon>Streptomycetaceae</taxon>
        <taxon>Streptomyces</taxon>
        <taxon>Streptomyces aurantiacus group</taxon>
    </lineage>
</organism>
<evidence type="ECO:0000313" key="2">
    <source>
        <dbReference type="EMBL" id="MDH6214061.1"/>
    </source>
</evidence>
<reference evidence="2 3" key="1">
    <citation type="submission" date="2023-04" db="EMBL/GenBank/DDBJ databases">
        <title>Forest soil microbial communities from Buena Vista Peninsula, Colon Province, Panama.</title>
        <authorList>
            <person name="Bouskill N."/>
        </authorList>
    </citation>
    <scope>NUCLEOTIDE SEQUENCE [LARGE SCALE GENOMIC DNA]</scope>
    <source>
        <strain evidence="2 3">GGS1</strain>
    </source>
</reference>
<dbReference type="InterPro" id="IPR003607">
    <property type="entry name" value="HD/PDEase_dom"/>
</dbReference>
<comment type="caution">
    <text evidence="2">The sequence shown here is derived from an EMBL/GenBank/DDBJ whole genome shotgun (WGS) entry which is preliminary data.</text>
</comment>
<dbReference type="Proteomes" id="UP001160499">
    <property type="component" value="Unassembled WGS sequence"/>
</dbReference>
<gene>
    <name evidence="2" type="ORF">M2283_001344</name>
</gene>
<feature type="domain" description="HD/PDEase" evidence="1">
    <location>
        <begin position="27"/>
        <end position="103"/>
    </location>
</feature>
<dbReference type="InterPro" id="IPR006674">
    <property type="entry name" value="HD_domain"/>
</dbReference>
<dbReference type="PANTHER" id="PTHR35569">
    <property type="entry name" value="CYANAMIDE HYDRATASE DDI2-RELATED"/>
    <property type="match status" value="1"/>
</dbReference>
<evidence type="ECO:0000259" key="1">
    <source>
        <dbReference type="SMART" id="SM00471"/>
    </source>
</evidence>
<dbReference type="PANTHER" id="PTHR35569:SF1">
    <property type="entry name" value="CYANAMIDE HYDRATASE DDI2-RELATED"/>
    <property type="match status" value="1"/>
</dbReference>
<dbReference type="SUPFAM" id="SSF109604">
    <property type="entry name" value="HD-domain/PDEase-like"/>
    <property type="match status" value="1"/>
</dbReference>